<dbReference type="AlphaFoldDB" id="N0B2K6"/>
<dbReference type="KEGG" id="hdt:HYPDE_23633"/>
<dbReference type="HOGENOM" id="CLU_2916324_0_0_5"/>
<protein>
    <submittedName>
        <fullName evidence="1">Uncharacterized protein</fullName>
    </submittedName>
</protein>
<dbReference type="EMBL" id="CP005587">
    <property type="protein sequence ID" value="AGK56412.1"/>
    <property type="molecule type" value="Genomic_DNA"/>
</dbReference>
<organism evidence="1 2">
    <name type="scientific">Hyphomicrobium denitrificans 1NES1</name>
    <dbReference type="NCBI Taxonomy" id="670307"/>
    <lineage>
        <taxon>Bacteria</taxon>
        <taxon>Pseudomonadati</taxon>
        <taxon>Pseudomonadota</taxon>
        <taxon>Alphaproteobacteria</taxon>
        <taxon>Hyphomicrobiales</taxon>
        <taxon>Hyphomicrobiaceae</taxon>
        <taxon>Hyphomicrobium</taxon>
    </lineage>
</organism>
<evidence type="ECO:0000313" key="2">
    <source>
        <dbReference type="Proteomes" id="UP000005952"/>
    </source>
</evidence>
<proteinExistence type="predicted"/>
<accession>N0B2K6</accession>
<dbReference type="STRING" id="670307.HYPDE_23633"/>
<keyword evidence="2" id="KW-1185">Reference proteome</keyword>
<reference evidence="1 2" key="1">
    <citation type="journal article" date="2013" name="Genome Announc.">
        <title>Genome sequences for three denitrifying bacterial strains isolated from a uranium- and nitrate-contaminated subsurface environment.</title>
        <authorList>
            <person name="Venkatramanan R."/>
            <person name="Prakash O."/>
            <person name="Woyke T."/>
            <person name="Chain P."/>
            <person name="Goodwin L.A."/>
            <person name="Watson D."/>
            <person name="Brooks S."/>
            <person name="Kostka J.E."/>
            <person name="Green S.J."/>
        </authorList>
    </citation>
    <scope>NUCLEOTIDE SEQUENCE [LARGE SCALE GENOMIC DNA]</scope>
    <source>
        <strain evidence="1 2">1NES1</strain>
    </source>
</reference>
<evidence type="ECO:0000313" key="1">
    <source>
        <dbReference type="EMBL" id="AGK56412.1"/>
    </source>
</evidence>
<dbReference type="Proteomes" id="UP000005952">
    <property type="component" value="Chromosome"/>
</dbReference>
<sequence length="61" mass="7172">MPPRAEKRDRSARTLVVRWWSGSWQTITPLTEQTWVEKPVSEMQPEWKSCFGIMDLGHLSN</sequence>
<gene>
    <name evidence="1" type="ORF">HYPDE_23633</name>
</gene>
<name>N0B2K6_9HYPH</name>